<dbReference type="Pfam" id="PF03466">
    <property type="entry name" value="LysR_substrate"/>
    <property type="match status" value="1"/>
</dbReference>
<evidence type="ECO:0000259" key="5">
    <source>
        <dbReference type="PROSITE" id="PS50931"/>
    </source>
</evidence>
<dbReference type="GO" id="GO:0006351">
    <property type="term" value="P:DNA-templated transcription"/>
    <property type="evidence" value="ECO:0007669"/>
    <property type="project" value="TreeGrafter"/>
</dbReference>
<comment type="similarity">
    <text evidence="1">Belongs to the LysR transcriptional regulatory family.</text>
</comment>
<dbReference type="EMBL" id="LAXJ01000003">
    <property type="protein sequence ID" value="KRS13940.1"/>
    <property type="molecule type" value="Genomic_DNA"/>
</dbReference>
<dbReference type="GO" id="GO:0003700">
    <property type="term" value="F:DNA-binding transcription factor activity"/>
    <property type="evidence" value="ECO:0007669"/>
    <property type="project" value="InterPro"/>
</dbReference>
<dbReference type="SUPFAM" id="SSF53850">
    <property type="entry name" value="Periplasmic binding protein-like II"/>
    <property type="match status" value="1"/>
</dbReference>
<dbReference type="AlphaFoldDB" id="A0A0T5NYG4"/>
<keyword evidence="4" id="KW-0804">Transcription</keyword>
<keyword evidence="3" id="KW-0238">DNA-binding</keyword>
<dbReference type="PROSITE" id="PS50931">
    <property type="entry name" value="HTH_LYSR"/>
    <property type="match status" value="1"/>
</dbReference>
<evidence type="ECO:0000313" key="7">
    <source>
        <dbReference type="Proteomes" id="UP000051295"/>
    </source>
</evidence>
<dbReference type="Proteomes" id="UP000051295">
    <property type="component" value="Unassembled WGS sequence"/>
</dbReference>
<evidence type="ECO:0000256" key="2">
    <source>
        <dbReference type="ARBA" id="ARBA00023015"/>
    </source>
</evidence>
<name>A0A0T5NYG4_9RHOB</name>
<dbReference type="InterPro" id="IPR000847">
    <property type="entry name" value="LysR_HTH_N"/>
</dbReference>
<dbReference type="RefSeq" id="WP_057790961.1">
    <property type="nucleotide sequence ID" value="NZ_LAXJ01000003.1"/>
</dbReference>
<dbReference type="SUPFAM" id="SSF46785">
    <property type="entry name" value="Winged helix' DNA-binding domain"/>
    <property type="match status" value="1"/>
</dbReference>
<sequence length="297" mass="32149">MTDWLTLPPLTALRAFAALSETGSAQAAGAALNVSHAAISQQVKALETRMGVPLVDRSGRRLQLTTEGRELADALKTGFDTIARSIDALTGADADRAVQVSTTQLFATTWLMPRLMDFQTRHPGVDLMINPSAELHELTPGGYDLAIRFGDGNWPGLEVEMLVPSDIVITAAPSLVGDCEITRPEHLLEYPWLEELGTSESTDWLRKHGVTEGRAKSVTQVPGNLMLDGARAGQGIMSTAMSSVAAELEAGRLKLLFRDAGETGYHIVTRPGVLRPKARAFVAWLRRQKEGPRDEQG</sequence>
<proteinExistence type="inferred from homology"/>
<dbReference type="Pfam" id="PF00126">
    <property type="entry name" value="HTH_1"/>
    <property type="match status" value="1"/>
</dbReference>
<keyword evidence="7" id="KW-1185">Reference proteome</keyword>
<dbReference type="PATRIC" id="fig|1641875.4.peg.3061"/>
<dbReference type="OrthoDB" id="7328368at2"/>
<keyword evidence="2" id="KW-0805">Transcription regulation</keyword>
<protein>
    <submittedName>
        <fullName evidence="6">LysR family transcriptional regulator</fullName>
    </submittedName>
</protein>
<dbReference type="STRING" id="1641875.XM53_05190"/>
<dbReference type="PANTHER" id="PTHR30537:SF26">
    <property type="entry name" value="GLYCINE CLEAVAGE SYSTEM TRANSCRIPTIONAL ACTIVATOR"/>
    <property type="match status" value="1"/>
</dbReference>
<comment type="caution">
    <text evidence="6">The sequence shown here is derived from an EMBL/GenBank/DDBJ whole genome shotgun (WGS) entry which is preliminary data.</text>
</comment>
<evidence type="ECO:0000256" key="4">
    <source>
        <dbReference type="ARBA" id="ARBA00023163"/>
    </source>
</evidence>
<organism evidence="6 7">
    <name type="scientific">Roseovarius atlanticus</name>
    <dbReference type="NCBI Taxonomy" id="1641875"/>
    <lineage>
        <taxon>Bacteria</taxon>
        <taxon>Pseudomonadati</taxon>
        <taxon>Pseudomonadota</taxon>
        <taxon>Alphaproteobacteria</taxon>
        <taxon>Rhodobacterales</taxon>
        <taxon>Roseobacteraceae</taxon>
        <taxon>Roseovarius</taxon>
    </lineage>
</organism>
<accession>A0A0T5NYG4</accession>
<dbReference type="GO" id="GO:0043565">
    <property type="term" value="F:sequence-specific DNA binding"/>
    <property type="evidence" value="ECO:0007669"/>
    <property type="project" value="TreeGrafter"/>
</dbReference>
<dbReference type="InterPro" id="IPR036388">
    <property type="entry name" value="WH-like_DNA-bd_sf"/>
</dbReference>
<evidence type="ECO:0000256" key="3">
    <source>
        <dbReference type="ARBA" id="ARBA00023125"/>
    </source>
</evidence>
<dbReference type="Gene3D" id="1.10.10.10">
    <property type="entry name" value="Winged helix-like DNA-binding domain superfamily/Winged helix DNA-binding domain"/>
    <property type="match status" value="1"/>
</dbReference>
<dbReference type="InterPro" id="IPR036390">
    <property type="entry name" value="WH_DNA-bd_sf"/>
</dbReference>
<feature type="domain" description="HTH lysR-type" evidence="5">
    <location>
        <begin position="8"/>
        <end position="65"/>
    </location>
</feature>
<evidence type="ECO:0000313" key="6">
    <source>
        <dbReference type="EMBL" id="KRS13940.1"/>
    </source>
</evidence>
<gene>
    <name evidence="6" type="ORF">XM53_05190</name>
</gene>
<dbReference type="InterPro" id="IPR005119">
    <property type="entry name" value="LysR_subst-bd"/>
</dbReference>
<evidence type="ECO:0000256" key="1">
    <source>
        <dbReference type="ARBA" id="ARBA00009437"/>
    </source>
</evidence>
<dbReference type="Gene3D" id="3.40.190.10">
    <property type="entry name" value="Periplasmic binding protein-like II"/>
    <property type="match status" value="2"/>
</dbReference>
<dbReference type="PANTHER" id="PTHR30537">
    <property type="entry name" value="HTH-TYPE TRANSCRIPTIONAL REGULATOR"/>
    <property type="match status" value="1"/>
</dbReference>
<reference evidence="6 7" key="1">
    <citation type="submission" date="2015-04" db="EMBL/GenBank/DDBJ databases">
        <title>The draft genome sequence of Roseovarius sp.R12b.</title>
        <authorList>
            <person name="Li G."/>
            <person name="Lai Q."/>
            <person name="Shao Z."/>
            <person name="Yan P."/>
        </authorList>
    </citation>
    <scope>NUCLEOTIDE SEQUENCE [LARGE SCALE GENOMIC DNA]</scope>
    <source>
        <strain evidence="6 7">R12B</strain>
    </source>
</reference>
<dbReference type="InterPro" id="IPR058163">
    <property type="entry name" value="LysR-type_TF_proteobact-type"/>
</dbReference>